<evidence type="ECO:0000313" key="5">
    <source>
        <dbReference type="Proteomes" id="UP000823388"/>
    </source>
</evidence>
<feature type="domain" description="RING-type" evidence="3">
    <location>
        <begin position="595"/>
        <end position="634"/>
    </location>
</feature>
<feature type="region of interest" description="Disordered" evidence="2">
    <location>
        <begin position="376"/>
        <end position="402"/>
    </location>
</feature>
<keyword evidence="5" id="KW-1185">Reference proteome</keyword>
<evidence type="ECO:0000259" key="3">
    <source>
        <dbReference type="PROSITE" id="PS50089"/>
    </source>
</evidence>
<reference evidence="4" key="1">
    <citation type="submission" date="2020-05" db="EMBL/GenBank/DDBJ databases">
        <title>WGS assembly of Panicum virgatum.</title>
        <authorList>
            <person name="Lovell J.T."/>
            <person name="Jenkins J."/>
            <person name="Shu S."/>
            <person name="Juenger T.E."/>
            <person name="Schmutz J."/>
        </authorList>
    </citation>
    <scope>NUCLEOTIDE SEQUENCE</scope>
    <source>
        <strain evidence="4">AP13</strain>
    </source>
</reference>
<comment type="caution">
    <text evidence="4">The sequence shown here is derived from an EMBL/GenBank/DDBJ whole genome shotgun (WGS) entry which is preliminary data.</text>
</comment>
<proteinExistence type="predicted"/>
<feature type="region of interest" description="Disordered" evidence="2">
    <location>
        <begin position="242"/>
        <end position="264"/>
    </location>
</feature>
<dbReference type="PANTHER" id="PTHR46519:SF5">
    <property type="entry name" value="RING_U-BOX SUPERFAMILY PROTEIN"/>
    <property type="match status" value="1"/>
</dbReference>
<dbReference type="GO" id="GO:0008270">
    <property type="term" value="F:zinc ion binding"/>
    <property type="evidence" value="ECO:0007669"/>
    <property type="project" value="UniProtKB-KW"/>
</dbReference>
<evidence type="ECO:0000256" key="2">
    <source>
        <dbReference type="SAM" id="MobiDB-lite"/>
    </source>
</evidence>
<dbReference type="AlphaFoldDB" id="A0A8T0P3V1"/>
<sequence>MDDDVRAKTRSCAAAGETSASRIIAQWAARRRQACLLTTLDRPDRESELMALARLHAVSMLDASFLHCGEGRGGGGRRARSPERALVRRIAREWAAAGGAGQGGAARGRGRAEEEWLGETERERVRSVRERVRIMAATDHQQGELTCRLRGRHADHVVTRMARERQRELQGLSEHRAVSAFAHRGRIQSFLRGRFFRSGRPMNDERPNSMAARELGQLRQCHPVSRLREEVHFQTESIASYQSSSGELSTENNPVSNDNHHVHNATREYEIRTNRSMEDEVAHVEITVPDGNNDVLQNDFHQEQIQQYEEYSDSRSSEQDSEQSVSSTSSTESGNSMQHEAETDLPWSRDISGTEDGQDSTFLLLHREEEMEWHAIESHEEEPQWQLSPSLDSTTRNRFSPPEDDVYGVELRELLSRRSVSNLLSSGFRESLDQLIQSYVERQEHDWDFEGQRAASSGVLNEDGPIEIIRMDEPTRDERPQPSTIALSDEQRDEWQIGLAHHNWSQQTMHRSEFDWDAINVLRDELSGVQRGMSSMQQMLEACMEMQVELQRSIKQEVSAALNRSLTMPMRDDDEALEDGSSQTTQWKLARKGTCCICCDNQIDSLLYRCGHMCTCSKCAGELLHGVGKCPLCRAPIVEVIRAYCIM</sequence>
<keyword evidence="1" id="KW-0862">Zinc</keyword>
<dbReference type="Gene3D" id="3.30.40.10">
    <property type="entry name" value="Zinc/RING finger domain, C3HC4 (zinc finger)"/>
    <property type="match status" value="1"/>
</dbReference>
<feature type="compositionally biased region" description="Low complexity" evidence="2">
    <location>
        <begin position="322"/>
        <end position="333"/>
    </location>
</feature>
<dbReference type="SUPFAM" id="SSF57850">
    <property type="entry name" value="RING/U-box"/>
    <property type="match status" value="1"/>
</dbReference>
<name>A0A8T0P3V1_PANVG</name>
<dbReference type="InterPro" id="IPR001841">
    <property type="entry name" value="Znf_RING"/>
</dbReference>
<feature type="compositionally biased region" description="Polar residues" evidence="2">
    <location>
        <begin position="242"/>
        <end position="257"/>
    </location>
</feature>
<evidence type="ECO:0000313" key="4">
    <source>
        <dbReference type="EMBL" id="KAG2555379.1"/>
    </source>
</evidence>
<dbReference type="Pfam" id="PF13920">
    <property type="entry name" value="zf-C3HC4_3"/>
    <property type="match status" value="1"/>
</dbReference>
<dbReference type="PROSITE" id="PS50089">
    <property type="entry name" value="ZF_RING_2"/>
    <property type="match status" value="1"/>
</dbReference>
<gene>
    <name evidence="4" type="ORF">PVAP13_9KG557000</name>
</gene>
<dbReference type="InterPro" id="IPR013083">
    <property type="entry name" value="Znf_RING/FYVE/PHD"/>
</dbReference>
<feature type="region of interest" description="Disordered" evidence="2">
    <location>
        <begin position="308"/>
        <end position="356"/>
    </location>
</feature>
<protein>
    <recommendedName>
        <fullName evidence="3">RING-type domain-containing protein</fullName>
    </recommendedName>
</protein>
<dbReference type="CDD" id="cd16647">
    <property type="entry name" value="mRING-HC-C3HC5_NEU1"/>
    <property type="match status" value="1"/>
</dbReference>
<dbReference type="Proteomes" id="UP000823388">
    <property type="component" value="Chromosome 9K"/>
</dbReference>
<dbReference type="EMBL" id="CM029053">
    <property type="protein sequence ID" value="KAG2555379.1"/>
    <property type="molecule type" value="Genomic_DNA"/>
</dbReference>
<evidence type="ECO:0000256" key="1">
    <source>
        <dbReference type="PROSITE-ProRule" id="PRU00175"/>
    </source>
</evidence>
<keyword evidence="1" id="KW-0863">Zinc-finger</keyword>
<dbReference type="OrthoDB" id="6078042at2759"/>
<accession>A0A8T0P3V1</accession>
<dbReference type="PANTHER" id="PTHR46519">
    <property type="entry name" value="RING/U-BOX SUPERFAMILY PROTEIN"/>
    <property type="match status" value="1"/>
</dbReference>
<organism evidence="4 5">
    <name type="scientific">Panicum virgatum</name>
    <name type="common">Blackwell switchgrass</name>
    <dbReference type="NCBI Taxonomy" id="38727"/>
    <lineage>
        <taxon>Eukaryota</taxon>
        <taxon>Viridiplantae</taxon>
        <taxon>Streptophyta</taxon>
        <taxon>Embryophyta</taxon>
        <taxon>Tracheophyta</taxon>
        <taxon>Spermatophyta</taxon>
        <taxon>Magnoliopsida</taxon>
        <taxon>Liliopsida</taxon>
        <taxon>Poales</taxon>
        <taxon>Poaceae</taxon>
        <taxon>PACMAD clade</taxon>
        <taxon>Panicoideae</taxon>
        <taxon>Panicodae</taxon>
        <taxon>Paniceae</taxon>
        <taxon>Panicinae</taxon>
        <taxon>Panicum</taxon>
        <taxon>Panicum sect. Hiantes</taxon>
    </lineage>
</organism>
<feature type="compositionally biased region" description="Polar residues" evidence="2">
    <location>
        <begin position="385"/>
        <end position="398"/>
    </location>
</feature>
<keyword evidence="1" id="KW-0479">Metal-binding</keyword>